<dbReference type="HOGENOM" id="CLU_325214_0_0_1"/>
<proteinExistence type="predicted"/>
<dbReference type="OrthoDB" id="5288828at2759"/>
<dbReference type="STRING" id="441959.B8M788"/>
<reference evidence="4" key="1">
    <citation type="journal article" date="2015" name="Genome Announc.">
        <title>Genome sequence of the AIDS-associated pathogen Penicillium marneffei (ATCC18224) and its near taxonomic relative Talaromyces stipitatus (ATCC10500).</title>
        <authorList>
            <person name="Nierman W.C."/>
            <person name="Fedorova-Abrams N.D."/>
            <person name="Andrianopoulos A."/>
        </authorList>
    </citation>
    <scope>NUCLEOTIDE SEQUENCE [LARGE SCALE GENOMIC DNA]</scope>
    <source>
        <strain evidence="4">ATCC 10500 / CBS 375.48 / QM 6759 / NRRL 1006</strain>
    </source>
</reference>
<organism evidence="3 4">
    <name type="scientific">Talaromyces stipitatus (strain ATCC 10500 / CBS 375.48 / QM 6759 / NRRL 1006)</name>
    <name type="common">Penicillium stipitatum</name>
    <dbReference type="NCBI Taxonomy" id="441959"/>
    <lineage>
        <taxon>Eukaryota</taxon>
        <taxon>Fungi</taxon>
        <taxon>Dikarya</taxon>
        <taxon>Ascomycota</taxon>
        <taxon>Pezizomycotina</taxon>
        <taxon>Eurotiomycetes</taxon>
        <taxon>Eurotiomycetidae</taxon>
        <taxon>Eurotiales</taxon>
        <taxon>Trichocomaceae</taxon>
        <taxon>Talaromyces</taxon>
        <taxon>Talaromyces sect. Talaromyces</taxon>
    </lineage>
</organism>
<dbReference type="PhylomeDB" id="B8M788"/>
<feature type="region of interest" description="Disordered" evidence="1">
    <location>
        <begin position="739"/>
        <end position="758"/>
    </location>
</feature>
<feature type="compositionally biased region" description="Basic and acidic residues" evidence="1">
    <location>
        <begin position="605"/>
        <end position="618"/>
    </location>
</feature>
<name>B8M788_TALSN</name>
<dbReference type="Proteomes" id="UP000001745">
    <property type="component" value="Unassembled WGS sequence"/>
</dbReference>
<protein>
    <recommendedName>
        <fullName evidence="2">DUF2293 domain-containing protein</fullName>
    </recommendedName>
</protein>
<dbReference type="AlphaFoldDB" id="B8M788"/>
<dbReference type="VEuPathDB" id="FungiDB:TSTA_035350"/>
<keyword evidence="4" id="KW-1185">Reference proteome</keyword>
<feature type="compositionally biased region" description="Basic residues" evidence="1">
    <location>
        <begin position="506"/>
        <end position="517"/>
    </location>
</feature>
<dbReference type="eggNOG" id="ENOG502SQ7Q">
    <property type="taxonomic scope" value="Eukaryota"/>
</dbReference>
<dbReference type="Pfam" id="PF10056">
    <property type="entry name" value="DUF2293"/>
    <property type="match status" value="1"/>
</dbReference>
<feature type="region of interest" description="Disordered" evidence="1">
    <location>
        <begin position="592"/>
        <end position="630"/>
    </location>
</feature>
<gene>
    <name evidence="3" type="ORF">TSTA_035350</name>
</gene>
<evidence type="ECO:0000256" key="1">
    <source>
        <dbReference type="SAM" id="MobiDB-lite"/>
    </source>
</evidence>
<feature type="region of interest" description="Disordered" evidence="1">
    <location>
        <begin position="375"/>
        <end position="398"/>
    </location>
</feature>
<feature type="region of interest" description="Disordered" evidence="1">
    <location>
        <begin position="832"/>
        <end position="860"/>
    </location>
</feature>
<dbReference type="GeneID" id="8107485"/>
<evidence type="ECO:0000259" key="2">
    <source>
        <dbReference type="Pfam" id="PF10056"/>
    </source>
</evidence>
<dbReference type="InParanoid" id="B8M788"/>
<dbReference type="InterPro" id="IPR018744">
    <property type="entry name" value="DUF2293"/>
</dbReference>
<sequence length="887" mass="100399">MTRLPGRFGLGRAQNSSTRTRFRKHKVILESVTQKRKKLRTILSFEAEAPPGYTFIPAGNPRFTVACKESCREQGLKIFTVTTTPHQNTHSLSQQVHRVGYHFPSTVVAKQCMELGLYISENGNVVPFEQFGSKSTRTDGDADVPQITINTEARDVIRDLFPNIPEEDINQIIKTAFQKGQRKVGTAVELPLARRAQLAVVAHIRHVYTDYDKLLKATSFQQARRSVEDSTLEKLVQWRGDDESGMPELEDVFREVIVISDDEEGDTEEGDFIENGNTAATGRGLSVEVLSSQVVADQLEGTNDDSNHIVSPFPIRVGRKPLFSDYNFGSETTSQASSKAKVDRRGFSRYRAWDRAMVRYREKALSRYDESTLSRAPTVTRDEPPIPSRPLHIHGNKVTGRPLTPIVERHFDPPIQGVLYDDRPHSSDMLHHRRVYAWQDGSRLQAAQPREHKAPDILHFSDGSVFTKITPVSSRKRNSFPIDVSSEPIFVAGPRMSSEGNEATLKRAHPTAHRPASHNRSGDSPRSHTIVPSIERRDSPIPSGFPLQHKISDPNILPTVTRGSLASQYRRPLDELSRRIDLINLTEDTHEYPKRRRLDSQEVTPDPHRSSYRDEFIHSEPPGSRTQSAQVLKHKRYFEHVYHGDKHDMTHIIRTDPVPYMMNRPREETTDRVAYLPHTRLHDSSGSLPQVLLESPVAFAGSDNAPSGRPYVDALLQHRNLNPSGENYVVEVTKEPILRSDRPVSSHHSRGAGSDDAVWRSKATSYESHRRLLEVQDSTWLAGSMNAPQPPLSVSRAQRLERVTHSPAHNPEEFADQPIDLTLDTRADNTPQYYGTQTRRISSQPPVLDGQRKRDALPASAMRRYEVQLERSMNPHRYGSTPFQERQ</sequence>
<accession>B8M788</accession>
<dbReference type="EMBL" id="EQ962654">
    <property type="protein sequence ID" value="EED20308.1"/>
    <property type="molecule type" value="Genomic_DNA"/>
</dbReference>
<feature type="domain" description="DUF2293" evidence="2">
    <location>
        <begin position="157"/>
        <end position="239"/>
    </location>
</feature>
<dbReference type="PANTHER" id="PTHR38113">
    <property type="match status" value="1"/>
</dbReference>
<dbReference type="OMA" id="VACKESC"/>
<feature type="compositionally biased region" description="Polar residues" evidence="1">
    <location>
        <begin position="832"/>
        <end position="845"/>
    </location>
</feature>
<dbReference type="PANTHER" id="PTHR38113:SF1">
    <property type="entry name" value="DUF2293 DOMAIN-CONTAINING PROTEIN"/>
    <property type="match status" value="1"/>
</dbReference>
<feature type="region of interest" description="Disordered" evidence="1">
    <location>
        <begin position="493"/>
        <end position="559"/>
    </location>
</feature>
<evidence type="ECO:0000313" key="3">
    <source>
        <dbReference type="EMBL" id="EED20308.1"/>
    </source>
</evidence>
<dbReference type="RefSeq" id="XP_002480742.1">
    <property type="nucleotide sequence ID" value="XM_002480697.1"/>
</dbReference>
<evidence type="ECO:0000313" key="4">
    <source>
        <dbReference type="Proteomes" id="UP000001745"/>
    </source>
</evidence>